<dbReference type="AlphaFoldDB" id="A0A2R5GWT3"/>
<comment type="caution">
    <text evidence="2">The sequence shown here is derived from an EMBL/GenBank/DDBJ whole genome shotgun (WGS) entry which is preliminary data.</text>
</comment>
<dbReference type="Proteomes" id="UP000241890">
    <property type="component" value="Unassembled WGS sequence"/>
</dbReference>
<sequence>MRCEWNTARAKVEEDLVNNEISSLVFEKADPSQQEQRKKHNPVCMSNGLGRGAYDPRPPAAVNSVLRDLQMREKSTLIPKIFKLIEVCAQGTEGGETGMSVMYTKEHAAKTRYDLWYNYATAELQRTGLDKISPELSEAWESELCADDAEADPYQDSDGSF</sequence>
<feature type="region of interest" description="Disordered" evidence="1">
    <location>
        <begin position="27"/>
        <end position="57"/>
    </location>
</feature>
<evidence type="ECO:0000313" key="3">
    <source>
        <dbReference type="Proteomes" id="UP000241890"/>
    </source>
</evidence>
<evidence type="ECO:0000256" key="1">
    <source>
        <dbReference type="SAM" id="MobiDB-lite"/>
    </source>
</evidence>
<protein>
    <submittedName>
        <fullName evidence="2">Uncharacterized protein</fullName>
    </submittedName>
</protein>
<organism evidence="2 3">
    <name type="scientific">Hondaea fermentalgiana</name>
    <dbReference type="NCBI Taxonomy" id="2315210"/>
    <lineage>
        <taxon>Eukaryota</taxon>
        <taxon>Sar</taxon>
        <taxon>Stramenopiles</taxon>
        <taxon>Bigyra</taxon>
        <taxon>Labyrinthulomycetes</taxon>
        <taxon>Thraustochytrida</taxon>
        <taxon>Thraustochytriidae</taxon>
        <taxon>Hondaea</taxon>
    </lineage>
</organism>
<reference evidence="2 3" key="1">
    <citation type="submission" date="2017-12" db="EMBL/GenBank/DDBJ databases">
        <title>Sequencing, de novo assembly and annotation of complete genome of a new Thraustochytrid species, strain FCC1311.</title>
        <authorList>
            <person name="Sedici K."/>
            <person name="Godart F."/>
            <person name="Aiese Cigliano R."/>
            <person name="Sanseverino W."/>
            <person name="Barakat M."/>
            <person name="Ortet P."/>
            <person name="Marechal E."/>
            <person name="Cagnac O."/>
            <person name="Amato A."/>
        </authorList>
    </citation>
    <scope>NUCLEOTIDE SEQUENCE [LARGE SCALE GENOMIC DNA]</scope>
</reference>
<gene>
    <name evidence="2" type="ORF">FCC1311_115102</name>
</gene>
<proteinExistence type="predicted"/>
<keyword evidence="3" id="KW-1185">Reference proteome</keyword>
<accession>A0A2R5GWT3</accession>
<dbReference type="InParanoid" id="A0A2R5GWT3"/>
<dbReference type="EMBL" id="BEYU01000617">
    <property type="protein sequence ID" value="GBG35287.1"/>
    <property type="molecule type" value="Genomic_DNA"/>
</dbReference>
<evidence type="ECO:0000313" key="2">
    <source>
        <dbReference type="EMBL" id="GBG35287.1"/>
    </source>
</evidence>
<name>A0A2R5GWT3_9STRA</name>